<dbReference type="PANTHER" id="PTHR37483:SF1">
    <property type="entry name" value="UPF0125 PROTEIN RATB"/>
    <property type="match status" value="1"/>
</dbReference>
<dbReference type="Proteomes" id="UP000595481">
    <property type="component" value="Chromosome"/>
</dbReference>
<dbReference type="PANTHER" id="PTHR37483">
    <property type="entry name" value="UPF0125 PROTEIN RATB"/>
    <property type="match status" value="1"/>
</dbReference>
<dbReference type="NCBIfam" id="NF002490">
    <property type="entry name" value="PRK01777.1"/>
    <property type="match status" value="1"/>
</dbReference>
<evidence type="ECO:0000256" key="2">
    <source>
        <dbReference type="HAMAP-Rule" id="MF_00460"/>
    </source>
</evidence>
<dbReference type="EMBL" id="CP066092">
    <property type="protein sequence ID" value="QQB19362.1"/>
    <property type="molecule type" value="Genomic_DNA"/>
</dbReference>
<comment type="similarity">
    <text evidence="1 2">Belongs to the UPF0125 (RnfH) family.</text>
</comment>
<proteinExistence type="inferred from homology"/>
<evidence type="ECO:0000256" key="3">
    <source>
        <dbReference type="SAM" id="MobiDB-lite"/>
    </source>
</evidence>
<organism evidence="4 5">
    <name type="scientific">Aeromonas jandaei</name>
    <dbReference type="NCBI Taxonomy" id="650"/>
    <lineage>
        <taxon>Bacteria</taxon>
        <taxon>Pseudomonadati</taxon>
        <taxon>Pseudomonadota</taxon>
        <taxon>Gammaproteobacteria</taxon>
        <taxon>Aeromonadales</taxon>
        <taxon>Aeromonadaceae</taxon>
        <taxon>Aeromonas</taxon>
    </lineage>
</organism>
<dbReference type="InterPro" id="IPR005346">
    <property type="entry name" value="RnfH"/>
</dbReference>
<sequence length="120" mass="13391">MPDQLNIEVVYALPQRQTVIALRVSPETCVQAAIEQSGIVQKHPEIDLSVNKFGIYSRPVKGSDLLQDGDRIEIYRPLIADPREMRKKRAEKAKEEGRADAVTGGRPNTNRKRGDGQPAE</sequence>
<gene>
    <name evidence="4" type="ORF">I6H43_17860</name>
</gene>
<dbReference type="HAMAP" id="MF_00460">
    <property type="entry name" value="UPF0125_RnfH"/>
    <property type="match status" value="1"/>
</dbReference>
<name>A0ABX6ZJI2_AERJA</name>
<keyword evidence="5" id="KW-1185">Reference proteome</keyword>
<evidence type="ECO:0000256" key="1">
    <source>
        <dbReference type="ARBA" id="ARBA00010645"/>
    </source>
</evidence>
<evidence type="ECO:0000313" key="4">
    <source>
        <dbReference type="EMBL" id="QQB19362.1"/>
    </source>
</evidence>
<accession>A0ABX6ZJI2</accession>
<dbReference type="InterPro" id="IPR037021">
    <property type="entry name" value="RnfH_sf"/>
</dbReference>
<dbReference type="InterPro" id="IPR016155">
    <property type="entry name" value="Mopterin_synth/thiamin_S_b"/>
</dbReference>
<dbReference type="Gene3D" id="3.10.20.280">
    <property type="entry name" value="RnfH-like"/>
    <property type="match status" value="1"/>
</dbReference>
<evidence type="ECO:0000313" key="5">
    <source>
        <dbReference type="Proteomes" id="UP000595481"/>
    </source>
</evidence>
<feature type="region of interest" description="Disordered" evidence="3">
    <location>
        <begin position="83"/>
        <end position="120"/>
    </location>
</feature>
<dbReference type="SUPFAM" id="SSF54285">
    <property type="entry name" value="MoaD/ThiS"/>
    <property type="match status" value="1"/>
</dbReference>
<dbReference type="RefSeq" id="WP_005344097.1">
    <property type="nucleotide sequence ID" value="NZ_AP024466.1"/>
</dbReference>
<dbReference type="GeneID" id="69553180"/>
<dbReference type="Pfam" id="PF03658">
    <property type="entry name" value="Ub-RnfH"/>
    <property type="match status" value="1"/>
</dbReference>
<protein>
    <recommendedName>
        <fullName evidence="2">UPF0125 protein I6H43_17860</fullName>
    </recommendedName>
</protein>
<reference evidence="4 5" key="1">
    <citation type="submission" date="2020-12" db="EMBL/GenBank/DDBJ databases">
        <title>FDA dAtabase for Regulatory Grade micrObial Sequences (FDA-ARGOS): Supporting development and validation of Infectious Disease Dx tests.</title>
        <authorList>
            <person name="Sproer C."/>
            <person name="Gronow S."/>
            <person name="Severitt S."/>
            <person name="Schroder I."/>
            <person name="Tallon L."/>
            <person name="Sadzewicz L."/>
            <person name="Zhao X."/>
            <person name="Boylan J."/>
            <person name="Ott S."/>
            <person name="Bowen H."/>
            <person name="Vavikolanu K."/>
            <person name="Mehta A."/>
            <person name="Aluvathingal J."/>
            <person name="Nadendla S."/>
            <person name="Lowell S."/>
            <person name="Myers T."/>
            <person name="Yan Y."/>
            <person name="Sichtig H."/>
        </authorList>
    </citation>
    <scope>NUCLEOTIDE SEQUENCE [LARGE SCALE GENOMIC DNA]</scope>
    <source>
        <strain evidence="4 5">FDAARGOS_986</strain>
    </source>
</reference>